<keyword evidence="3" id="KW-1185">Reference proteome</keyword>
<comment type="caution">
    <text evidence="2">The sequence shown here is derived from an EMBL/GenBank/DDBJ whole genome shotgun (WGS) entry which is preliminary data.</text>
</comment>
<feature type="compositionally biased region" description="Basic and acidic residues" evidence="1">
    <location>
        <begin position="26"/>
        <end position="35"/>
    </location>
</feature>
<protein>
    <recommendedName>
        <fullName evidence="4">LppX_LprAFG lipoprotein</fullName>
    </recommendedName>
</protein>
<accession>A0A6H9Y7F4</accession>
<organism evidence="2 3">
    <name type="scientific">Actinomadura rudentiformis</name>
    <dbReference type="NCBI Taxonomy" id="359158"/>
    <lineage>
        <taxon>Bacteria</taxon>
        <taxon>Bacillati</taxon>
        <taxon>Actinomycetota</taxon>
        <taxon>Actinomycetes</taxon>
        <taxon>Streptosporangiales</taxon>
        <taxon>Thermomonosporaceae</taxon>
        <taxon>Actinomadura</taxon>
    </lineage>
</organism>
<proteinExistence type="predicted"/>
<dbReference type="Gene3D" id="2.50.20.20">
    <property type="match status" value="1"/>
</dbReference>
<dbReference type="AlphaFoldDB" id="A0A6H9Y7F4"/>
<sequence>MDLPLARIRLVAGVALLGLATASCGGEDKGSKDAPKSPASQSSATSGYIKTAAQIVEESQAALRAATSVHVKGTLPGEAKGAKIDVVIAGDSAKGVIDLAAKGAATPAEVVKTQGKLYLKGKQLWVKTAGREAGAALGGKWVIAPSYLAKTFDPYLTTDGLRDILPSPKGVLAKRPPSKINGMPVNVVLDYSYWERPDKGVPYYVAAEGTPYPVRLFDGAKALNFTYEAPGAFTAPKGALKLSGQG</sequence>
<gene>
    <name evidence="2" type="ORF">F8566_44375</name>
</gene>
<feature type="region of interest" description="Disordered" evidence="1">
    <location>
        <begin position="25"/>
        <end position="45"/>
    </location>
</feature>
<evidence type="ECO:0000313" key="3">
    <source>
        <dbReference type="Proteomes" id="UP000468735"/>
    </source>
</evidence>
<name>A0A6H9Y7F4_9ACTN</name>
<evidence type="ECO:0008006" key="4">
    <source>
        <dbReference type="Google" id="ProtNLM"/>
    </source>
</evidence>
<evidence type="ECO:0000256" key="1">
    <source>
        <dbReference type="SAM" id="MobiDB-lite"/>
    </source>
</evidence>
<dbReference type="PROSITE" id="PS51257">
    <property type="entry name" value="PROKAR_LIPOPROTEIN"/>
    <property type="match status" value="1"/>
</dbReference>
<dbReference type="EMBL" id="WBMT01000029">
    <property type="protein sequence ID" value="KAB2340570.1"/>
    <property type="molecule type" value="Genomic_DNA"/>
</dbReference>
<dbReference type="RefSeq" id="WP_151569508.1">
    <property type="nucleotide sequence ID" value="NZ_WBMT01000029.1"/>
</dbReference>
<reference evidence="2 3" key="1">
    <citation type="submission" date="2019-09" db="EMBL/GenBank/DDBJ databases">
        <title>Actinomadura physcomitrii sp. nov., a novel actinomycete isolated from moss [Physcomitrium sphaericum (Ludw) Fuernr].</title>
        <authorList>
            <person name="Zhuang X."/>
            <person name="Liu C."/>
        </authorList>
    </citation>
    <scope>NUCLEOTIDE SEQUENCE [LARGE SCALE GENOMIC DNA]</scope>
    <source>
        <strain evidence="2 3">HMC1</strain>
    </source>
</reference>
<dbReference type="Proteomes" id="UP000468735">
    <property type="component" value="Unassembled WGS sequence"/>
</dbReference>
<evidence type="ECO:0000313" key="2">
    <source>
        <dbReference type="EMBL" id="KAB2340570.1"/>
    </source>
</evidence>
<dbReference type="OrthoDB" id="4350224at2"/>